<accession>A0ABQ5KA16</accession>
<comment type="caution">
    <text evidence="1">The sequence shown here is derived from an EMBL/GenBank/DDBJ whole genome shotgun (WGS) entry which is preliminary data.</text>
</comment>
<feature type="non-terminal residue" evidence="1">
    <location>
        <position position="119"/>
    </location>
</feature>
<organism evidence="1 2">
    <name type="scientific">Aduncisulcus paluster</name>
    <dbReference type="NCBI Taxonomy" id="2918883"/>
    <lineage>
        <taxon>Eukaryota</taxon>
        <taxon>Metamonada</taxon>
        <taxon>Carpediemonas-like organisms</taxon>
        <taxon>Aduncisulcus</taxon>
    </lineage>
</organism>
<name>A0ABQ5KA16_9EUKA</name>
<evidence type="ECO:0000313" key="2">
    <source>
        <dbReference type="Proteomes" id="UP001057375"/>
    </source>
</evidence>
<sequence>MNVKTKKIASNVFDWTFIHLPTFCAAVENEESEMSEKKKKGSEALYKPETLLDAWALFLSKKGEDRILDDDICRKDDAIYSAYDTLMTLTDEQKRAIEADIKRLMDLQAHDDFVMANGI</sequence>
<dbReference type="EMBL" id="BQXS01008318">
    <property type="protein sequence ID" value="GKT29403.1"/>
    <property type="molecule type" value="Genomic_DNA"/>
</dbReference>
<reference evidence="1" key="1">
    <citation type="submission" date="2022-03" db="EMBL/GenBank/DDBJ databases">
        <title>Draft genome sequence of Aduncisulcus paluster, a free-living microaerophilic Fornicata.</title>
        <authorList>
            <person name="Yuyama I."/>
            <person name="Kume K."/>
            <person name="Tamura T."/>
            <person name="Inagaki Y."/>
            <person name="Hashimoto T."/>
        </authorList>
    </citation>
    <scope>NUCLEOTIDE SEQUENCE</scope>
    <source>
        <strain evidence="1">NY0171</strain>
    </source>
</reference>
<keyword evidence="2" id="KW-1185">Reference proteome</keyword>
<proteinExistence type="predicted"/>
<evidence type="ECO:0000313" key="1">
    <source>
        <dbReference type="EMBL" id="GKT29403.1"/>
    </source>
</evidence>
<protein>
    <submittedName>
        <fullName evidence="1">Uncharacterized protein</fullName>
    </submittedName>
</protein>
<dbReference type="Proteomes" id="UP001057375">
    <property type="component" value="Unassembled WGS sequence"/>
</dbReference>
<gene>
    <name evidence="1" type="ORF">ADUPG1_005250</name>
</gene>